<feature type="compositionally biased region" description="Low complexity" evidence="1">
    <location>
        <begin position="120"/>
        <end position="139"/>
    </location>
</feature>
<dbReference type="KEGG" id="sur:STAUR_7376"/>
<feature type="compositionally biased region" description="Low complexity" evidence="1">
    <location>
        <begin position="74"/>
        <end position="87"/>
    </location>
</feature>
<keyword evidence="3" id="KW-1185">Reference proteome</keyword>
<feature type="region of interest" description="Disordered" evidence="1">
    <location>
        <begin position="74"/>
        <end position="172"/>
    </location>
</feature>
<protein>
    <submittedName>
        <fullName evidence="2">Uncharacterized protein</fullName>
    </submittedName>
</protein>
<name>E3FEH6_STIAD</name>
<proteinExistence type="predicted"/>
<dbReference type="Proteomes" id="UP000001351">
    <property type="component" value="Chromosome"/>
</dbReference>
<accession>E3FEH6</accession>
<dbReference type="HOGENOM" id="CLU_1554351_0_0_7"/>
<feature type="compositionally biased region" description="Basic and acidic residues" evidence="1">
    <location>
        <begin position="92"/>
        <end position="102"/>
    </location>
</feature>
<gene>
    <name evidence="2" type="ordered locus">STAUR_7376</name>
</gene>
<dbReference type="AlphaFoldDB" id="E3FEH6"/>
<reference evidence="2 3" key="1">
    <citation type="journal article" date="2011" name="Mol. Biol. Evol.">
        <title>Comparative genomic analysis of fruiting body formation in Myxococcales.</title>
        <authorList>
            <person name="Huntley S."/>
            <person name="Hamann N."/>
            <person name="Wegener-Feldbrugge S."/>
            <person name="Treuner-Lange A."/>
            <person name="Kube M."/>
            <person name="Reinhardt R."/>
            <person name="Klages S."/>
            <person name="Muller R."/>
            <person name="Ronning C.M."/>
            <person name="Nierman W.C."/>
            <person name="Sogaard-Andersen L."/>
        </authorList>
    </citation>
    <scope>NUCLEOTIDE SEQUENCE [LARGE SCALE GENOMIC DNA]</scope>
    <source>
        <strain evidence="2 3">DW4/3-1</strain>
    </source>
</reference>
<evidence type="ECO:0000256" key="1">
    <source>
        <dbReference type="SAM" id="MobiDB-lite"/>
    </source>
</evidence>
<evidence type="ECO:0000313" key="2">
    <source>
        <dbReference type="EMBL" id="ADO75132.1"/>
    </source>
</evidence>
<organism evidence="2 3">
    <name type="scientific">Stigmatella aurantiaca (strain DW4/3-1)</name>
    <dbReference type="NCBI Taxonomy" id="378806"/>
    <lineage>
        <taxon>Bacteria</taxon>
        <taxon>Pseudomonadati</taxon>
        <taxon>Myxococcota</taxon>
        <taxon>Myxococcia</taxon>
        <taxon>Myxococcales</taxon>
        <taxon>Cystobacterineae</taxon>
        <taxon>Archangiaceae</taxon>
        <taxon>Stigmatella</taxon>
    </lineage>
</organism>
<evidence type="ECO:0000313" key="3">
    <source>
        <dbReference type="Proteomes" id="UP000001351"/>
    </source>
</evidence>
<dbReference type="EMBL" id="CP002271">
    <property type="protein sequence ID" value="ADO75132.1"/>
    <property type="molecule type" value="Genomic_DNA"/>
</dbReference>
<sequence>MPARVAACLLADGARLHPRSLARPVECSDAGRWSSALDATRRQVAAPGAGSAAPFRSGGGIGCAAPIVAAPSSAPWCAPGRQPSRPARAARRLSERRREWRRGAFQNGGANGSAAPFRTAAELAARGHGAAPSSAPGARQDGSHRAQFGQRGAFQNGGGIGCAAPPQNGAAK</sequence>